<gene>
    <name evidence="3" type="ORF">VTL71DRAFT_9188</name>
</gene>
<reference evidence="3 4" key="1">
    <citation type="journal article" date="2024" name="Commun. Biol.">
        <title>Comparative genomic analysis of thermophilic fungi reveals convergent evolutionary adaptations and gene losses.</title>
        <authorList>
            <person name="Steindorff A.S."/>
            <person name="Aguilar-Pontes M.V."/>
            <person name="Robinson A.J."/>
            <person name="Andreopoulos B."/>
            <person name="LaButti K."/>
            <person name="Kuo A."/>
            <person name="Mondo S."/>
            <person name="Riley R."/>
            <person name="Otillar R."/>
            <person name="Haridas S."/>
            <person name="Lipzen A."/>
            <person name="Grimwood J."/>
            <person name="Schmutz J."/>
            <person name="Clum A."/>
            <person name="Reid I.D."/>
            <person name="Moisan M.C."/>
            <person name="Butler G."/>
            <person name="Nguyen T.T.M."/>
            <person name="Dewar K."/>
            <person name="Conant G."/>
            <person name="Drula E."/>
            <person name="Henrissat B."/>
            <person name="Hansel C."/>
            <person name="Singer S."/>
            <person name="Hutchinson M.I."/>
            <person name="de Vries R.P."/>
            <person name="Natvig D.O."/>
            <person name="Powell A.J."/>
            <person name="Tsang A."/>
            <person name="Grigoriev I.V."/>
        </authorList>
    </citation>
    <scope>NUCLEOTIDE SEQUENCE [LARGE SCALE GENOMIC DNA]</scope>
    <source>
        <strain evidence="3 4">CBS 494.80</strain>
    </source>
</reference>
<feature type="compositionally biased region" description="Acidic residues" evidence="1">
    <location>
        <begin position="690"/>
        <end position="704"/>
    </location>
</feature>
<proteinExistence type="predicted"/>
<feature type="region of interest" description="Disordered" evidence="1">
    <location>
        <begin position="688"/>
        <end position="710"/>
    </location>
</feature>
<keyword evidence="4" id="KW-1185">Reference proteome</keyword>
<evidence type="ECO:0000313" key="4">
    <source>
        <dbReference type="Proteomes" id="UP001595075"/>
    </source>
</evidence>
<accession>A0ABR4BSA8</accession>
<feature type="transmembrane region" description="Helical" evidence="2">
    <location>
        <begin position="590"/>
        <end position="614"/>
    </location>
</feature>
<keyword evidence="2" id="KW-1133">Transmembrane helix</keyword>
<feature type="transmembrane region" description="Helical" evidence="2">
    <location>
        <begin position="626"/>
        <end position="647"/>
    </location>
</feature>
<evidence type="ECO:0000256" key="2">
    <source>
        <dbReference type="SAM" id="Phobius"/>
    </source>
</evidence>
<evidence type="ECO:0000256" key="1">
    <source>
        <dbReference type="SAM" id="MobiDB-lite"/>
    </source>
</evidence>
<organism evidence="3 4">
    <name type="scientific">Oculimacula yallundae</name>
    <dbReference type="NCBI Taxonomy" id="86028"/>
    <lineage>
        <taxon>Eukaryota</taxon>
        <taxon>Fungi</taxon>
        <taxon>Dikarya</taxon>
        <taxon>Ascomycota</taxon>
        <taxon>Pezizomycotina</taxon>
        <taxon>Leotiomycetes</taxon>
        <taxon>Helotiales</taxon>
        <taxon>Ploettnerulaceae</taxon>
        <taxon>Oculimacula</taxon>
    </lineage>
</organism>
<keyword evidence="2" id="KW-0812">Transmembrane</keyword>
<keyword evidence="2" id="KW-0472">Membrane</keyword>
<protein>
    <submittedName>
        <fullName evidence="3">Uncharacterized protein</fullName>
    </submittedName>
</protein>
<evidence type="ECO:0000313" key="3">
    <source>
        <dbReference type="EMBL" id="KAL2060547.1"/>
    </source>
</evidence>
<dbReference type="EMBL" id="JAZHXI010000021">
    <property type="protein sequence ID" value="KAL2060547.1"/>
    <property type="molecule type" value="Genomic_DNA"/>
</dbReference>
<dbReference type="Proteomes" id="UP001595075">
    <property type="component" value="Unassembled WGS sequence"/>
</dbReference>
<name>A0ABR4BSA8_9HELO</name>
<comment type="caution">
    <text evidence="3">The sequence shown here is derived from an EMBL/GenBank/DDBJ whole genome shotgun (WGS) entry which is preliminary data.</text>
</comment>
<sequence length="710" mass="81372">MVCRRIFCLLYGGLHDKALAACFARIFSSSLILTFYQASSRKSKDSKSKSKSGDSKRASNKKTYVIIQSWSCCSCGRASYMSVSKVISALLPVFSNCSCGFHCSLAIMAYSTQFRQHAFLWKTEFNNRQHGTYESEDLKMTHDPETILENGRKAYIFHTPNPSTEHVIHRFIDHQCGHDIHRYLYRKLQLAEFLTSADLTALKTQSGPSQLKFKVLIDDRNNETGVGNPGNRRTFLGPLTASQLYHQLSLNNSKRLALTGSPDAERRLIYITDLDDLCVLALAATASNKQCGFLRDFVYRHLTRQSHLGVHIPSIGWPIFCLEFHLPYRAWRPRGLVETENHKSRATEGLPPLRRSEEVIYLGQTTSEAFIHEAEVSVMLIGLDNWYWTAYCFVDLYFQDDEHPEQVHRLAEAEPQMDFHSGGKFDLNMPKWDPRHYFLQTLSHRIEQVKQEWINASSQLFRDIDPRIYAFTRGEDDSNGEPELDITQRPGFIWAIRVLRQFTHEIAQTTRAWDTFKEGEIRYFNAPNSEDLANSLWGTLLAVIDKNITELKDLHSSLLHRTDLFENMTNSIVTHAAHAETTTTRRQTQFIQALTVITILYLPPSLASTIFSMSDSIFAHPEFSDWLYTLLGLFFATIILVLAVLGLNHPPILMWLGNSWKLFLQTSFQIVHLLGNVKRGAWLDRRPQEDTEDVELDELEEDDSGQTGQV</sequence>
<dbReference type="Gene3D" id="1.20.58.340">
    <property type="entry name" value="Magnesium transport protein CorA, transmembrane region"/>
    <property type="match status" value="1"/>
</dbReference>